<reference evidence="2" key="1">
    <citation type="submission" date="2023-07" db="EMBL/GenBank/DDBJ databases">
        <title>30 novel species of actinomycetes from the DSMZ collection.</title>
        <authorList>
            <person name="Nouioui I."/>
        </authorList>
    </citation>
    <scope>NUCLEOTIDE SEQUENCE [LARGE SCALE GENOMIC DNA]</scope>
    <source>
        <strain evidence="2">DSM 44399</strain>
    </source>
</reference>
<comment type="caution">
    <text evidence="1">The sequence shown here is derived from an EMBL/GenBank/DDBJ whole genome shotgun (WGS) entry which is preliminary data.</text>
</comment>
<name>A0ABU2JA98_9ACTN</name>
<proteinExistence type="predicted"/>
<keyword evidence="2" id="KW-1185">Reference proteome</keyword>
<organism evidence="1 2">
    <name type="scientific">Jatrophihabitans lederbergiae</name>
    <dbReference type="NCBI Taxonomy" id="3075547"/>
    <lineage>
        <taxon>Bacteria</taxon>
        <taxon>Bacillati</taxon>
        <taxon>Actinomycetota</taxon>
        <taxon>Actinomycetes</taxon>
        <taxon>Jatrophihabitantales</taxon>
        <taxon>Jatrophihabitantaceae</taxon>
        <taxon>Jatrophihabitans</taxon>
    </lineage>
</organism>
<sequence length="115" mass="12643">MDVSPEQIAKSRRTIKAAGVFADNSDAIVSHVTELPEDHVVVAVVTEDHVFAGVHHVSRTELVERVPALEGENGWAMVFSQGADSDHVEARTSEMVALARKRIEMIERIAARRDS</sequence>
<dbReference type="EMBL" id="JAVREH010000011">
    <property type="protein sequence ID" value="MDT0261916.1"/>
    <property type="molecule type" value="Genomic_DNA"/>
</dbReference>
<dbReference type="Proteomes" id="UP001183176">
    <property type="component" value="Unassembled WGS sequence"/>
</dbReference>
<evidence type="ECO:0000313" key="1">
    <source>
        <dbReference type="EMBL" id="MDT0261916.1"/>
    </source>
</evidence>
<accession>A0ABU2JA98</accession>
<evidence type="ECO:0000313" key="2">
    <source>
        <dbReference type="Proteomes" id="UP001183176"/>
    </source>
</evidence>
<gene>
    <name evidence="1" type="ORF">RM423_10960</name>
</gene>
<protein>
    <submittedName>
        <fullName evidence="1">Uncharacterized protein</fullName>
    </submittedName>
</protein>
<dbReference type="RefSeq" id="WP_311423068.1">
    <property type="nucleotide sequence ID" value="NZ_JAVREH010000011.1"/>
</dbReference>